<evidence type="ECO:0000256" key="1">
    <source>
        <dbReference type="SAM" id="Phobius"/>
    </source>
</evidence>
<proteinExistence type="predicted"/>
<sequence length="49" mass="6003">FDVTNIYFIEIYFFVLLFLVNYIYFFYNKITRGLPYSLLLACVFKKNKS</sequence>
<name>A0A0K2V4U0_LEPSM</name>
<keyword evidence="1" id="KW-1133">Transmembrane helix</keyword>
<evidence type="ECO:0000313" key="2">
    <source>
        <dbReference type="EMBL" id="CDW44971.1"/>
    </source>
</evidence>
<keyword evidence="1" id="KW-0812">Transmembrane</keyword>
<organism evidence="2">
    <name type="scientific">Lepeophtheirus salmonis</name>
    <name type="common">Salmon louse</name>
    <name type="synonym">Caligus salmonis</name>
    <dbReference type="NCBI Taxonomy" id="72036"/>
    <lineage>
        <taxon>Eukaryota</taxon>
        <taxon>Metazoa</taxon>
        <taxon>Ecdysozoa</taxon>
        <taxon>Arthropoda</taxon>
        <taxon>Crustacea</taxon>
        <taxon>Multicrustacea</taxon>
        <taxon>Hexanauplia</taxon>
        <taxon>Copepoda</taxon>
        <taxon>Siphonostomatoida</taxon>
        <taxon>Caligidae</taxon>
        <taxon>Lepeophtheirus</taxon>
    </lineage>
</organism>
<feature type="non-terminal residue" evidence="2">
    <location>
        <position position="1"/>
    </location>
</feature>
<accession>A0A0K2V4U0</accession>
<keyword evidence="1" id="KW-0472">Membrane</keyword>
<reference evidence="2" key="1">
    <citation type="submission" date="2014-05" db="EMBL/GenBank/DDBJ databases">
        <authorList>
            <person name="Chronopoulou M."/>
        </authorList>
    </citation>
    <scope>NUCLEOTIDE SEQUENCE</scope>
    <source>
        <tissue evidence="2">Whole organism</tissue>
    </source>
</reference>
<feature type="transmembrane region" description="Helical" evidence="1">
    <location>
        <begin position="6"/>
        <end position="27"/>
    </location>
</feature>
<protein>
    <submittedName>
        <fullName evidence="2">Uncharacterized protein</fullName>
    </submittedName>
</protein>
<dbReference type="EMBL" id="HACA01027610">
    <property type="protein sequence ID" value="CDW44971.1"/>
    <property type="molecule type" value="Transcribed_RNA"/>
</dbReference>
<dbReference type="AlphaFoldDB" id="A0A0K2V4U0"/>